<evidence type="ECO:0000256" key="1">
    <source>
        <dbReference type="ARBA" id="ARBA00010641"/>
    </source>
</evidence>
<gene>
    <name evidence="7" type="ORF">A4H97_11540</name>
</gene>
<dbReference type="GO" id="GO:0003677">
    <property type="term" value="F:DNA binding"/>
    <property type="evidence" value="ECO:0007669"/>
    <property type="project" value="InterPro"/>
</dbReference>
<dbReference type="AlphaFoldDB" id="A0A1V9E9H6"/>
<evidence type="ECO:0000313" key="8">
    <source>
        <dbReference type="Proteomes" id="UP000192610"/>
    </source>
</evidence>
<dbReference type="NCBIfam" id="TIGR02985">
    <property type="entry name" value="Sig70_bacteroi1"/>
    <property type="match status" value="1"/>
</dbReference>
<dbReference type="PANTHER" id="PTHR43133:SF46">
    <property type="entry name" value="RNA POLYMERASE SIGMA-70 FACTOR ECF SUBFAMILY"/>
    <property type="match status" value="1"/>
</dbReference>
<evidence type="ECO:0000256" key="4">
    <source>
        <dbReference type="ARBA" id="ARBA00023163"/>
    </source>
</evidence>
<dbReference type="EMBL" id="LVXG01000056">
    <property type="protein sequence ID" value="OQP42788.1"/>
    <property type="molecule type" value="Genomic_DNA"/>
</dbReference>
<keyword evidence="3" id="KW-0731">Sigma factor</keyword>
<comment type="similarity">
    <text evidence="1">Belongs to the sigma-70 factor family. ECF subfamily.</text>
</comment>
<keyword evidence="4" id="KW-0804">Transcription</keyword>
<dbReference type="InterPro" id="IPR013249">
    <property type="entry name" value="RNA_pol_sigma70_r4_t2"/>
</dbReference>
<protein>
    <recommendedName>
        <fullName evidence="9">RNA polymerase sigma-70 factor</fullName>
    </recommendedName>
</protein>
<dbReference type="Pfam" id="PF04542">
    <property type="entry name" value="Sigma70_r2"/>
    <property type="match status" value="1"/>
</dbReference>
<evidence type="ECO:0000313" key="7">
    <source>
        <dbReference type="EMBL" id="OQP42788.1"/>
    </source>
</evidence>
<evidence type="ECO:0000256" key="3">
    <source>
        <dbReference type="ARBA" id="ARBA00023082"/>
    </source>
</evidence>
<dbReference type="InterPro" id="IPR014284">
    <property type="entry name" value="RNA_pol_sigma-70_dom"/>
</dbReference>
<dbReference type="STRING" id="354355.SAMN05660816_02976"/>
<accession>A0A1V9E9H6</accession>
<evidence type="ECO:0000259" key="5">
    <source>
        <dbReference type="Pfam" id="PF04542"/>
    </source>
</evidence>
<dbReference type="InterPro" id="IPR007627">
    <property type="entry name" value="RNA_pol_sigma70_r2"/>
</dbReference>
<dbReference type="GO" id="GO:0016987">
    <property type="term" value="F:sigma factor activity"/>
    <property type="evidence" value="ECO:0007669"/>
    <property type="project" value="UniProtKB-KW"/>
</dbReference>
<dbReference type="InterPro" id="IPR036388">
    <property type="entry name" value="WH-like_DNA-bd_sf"/>
</dbReference>
<dbReference type="CDD" id="cd06171">
    <property type="entry name" value="Sigma70_r4"/>
    <property type="match status" value="1"/>
</dbReference>
<proteinExistence type="inferred from homology"/>
<dbReference type="SUPFAM" id="SSF88946">
    <property type="entry name" value="Sigma2 domain of RNA polymerase sigma factors"/>
    <property type="match status" value="1"/>
</dbReference>
<reference evidence="8" key="1">
    <citation type="submission" date="2016-04" db="EMBL/GenBank/DDBJ databases">
        <authorList>
            <person name="Chen L."/>
            <person name="Zhuang W."/>
            <person name="Wang G."/>
        </authorList>
    </citation>
    <scope>NUCLEOTIDE SEQUENCE [LARGE SCALE GENOMIC DNA]</scope>
    <source>
        <strain evidence="8">17621</strain>
    </source>
</reference>
<evidence type="ECO:0000256" key="2">
    <source>
        <dbReference type="ARBA" id="ARBA00023015"/>
    </source>
</evidence>
<dbReference type="InterPro" id="IPR013325">
    <property type="entry name" value="RNA_pol_sigma_r2"/>
</dbReference>
<dbReference type="NCBIfam" id="TIGR02937">
    <property type="entry name" value="sigma70-ECF"/>
    <property type="match status" value="1"/>
</dbReference>
<organism evidence="7 8">
    <name type="scientific">Niastella yeongjuensis</name>
    <dbReference type="NCBI Taxonomy" id="354355"/>
    <lineage>
        <taxon>Bacteria</taxon>
        <taxon>Pseudomonadati</taxon>
        <taxon>Bacteroidota</taxon>
        <taxon>Chitinophagia</taxon>
        <taxon>Chitinophagales</taxon>
        <taxon>Chitinophagaceae</taxon>
        <taxon>Niastella</taxon>
    </lineage>
</organism>
<dbReference type="Gene3D" id="1.10.1740.10">
    <property type="match status" value="1"/>
</dbReference>
<comment type="caution">
    <text evidence="7">The sequence shown here is derived from an EMBL/GenBank/DDBJ whole genome shotgun (WGS) entry which is preliminary data.</text>
</comment>
<evidence type="ECO:0000259" key="6">
    <source>
        <dbReference type="Pfam" id="PF08281"/>
    </source>
</evidence>
<dbReference type="InterPro" id="IPR013324">
    <property type="entry name" value="RNA_pol_sigma_r3/r4-like"/>
</dbReference>
<dbReference type="InterPro" id="IPR014327">
    <property type="entry name" value="RNA_pol_sigma70_bacteroid"/>
</dbReference>
<feature type="domain" description="RNA polymerase sigma factor 70 region 4 type 2" evidence="6">
    <location>
        <begin position="127"/>
        <end position="176"/>
    </location>
</feature>
<sequence>MDSSALHNDREIFQRIARGDAQAFAEFYDAYAVKLALYVSRFLGSELWAEEIVQDTFLKLWSIRETLTTVETPAAFVYRMIANRAKDHLKHQEHEVKLQQHLVRHLQQAHSNTTQDLLDYQIGEKLYRQAVQQLPAQRALIYKMRHEQGMSYDEIAQELELSRHTVRNLLNLALKDIRKYLLQHGDITGAVALIFFLKNS</sequence>
<keyword evidence="8" id="KW-1185">Reference proteome</keyword>
<name>A0A1V9E9H6_9BACT</name>
<feature type="domain" description="RNA polymerase sigma-70 region 2" evidence="5">
    <location>
        <begin position="28"/>
        <end position="93"/>
    </location>
</feature>
<dbReference type="InterPro" id="IPR039425">
    <property type="entry name" value="RNA_pol_sigma-70-like"/>
</dbReference>
<dbReference type="Proteomes" id="UP000192610">
    <property type="component" value="Unassembled WGS sequence"/>
</dbReference>
<dbReference type="GO" id="GO:0006352">
    <property type="term" value="P:DNA-templated transcription initiation"/>
    <property type="evidence" value="ECO:0007669"/>
    <property type="project" value="InterPro"/>
</dbReference>
<dbReference type="OrthoDB" id="676373at2"/>
<keyword evidence="2" id="KW-0805">Transcription regulation</keyword>
<dbReference type="Gene3D" id="1.10.10.10">
    <property type="entry name" value="Winged helix-like DNA-binding domain superfamily/Winged helix DNA-binding domain"/>
    <property type="match status" value="1"/>
</dbReference>
<dbReference type="SUPFAM" id="SSF88659">
    <property type="entry name" value="Sigma3 and sigma4 domains of RNA polymerase sigma factors"/>
    <property type="match status" value="1"/>
</dbReference>
<dbReference type="RefSeq" id="WP_081203202.1">
    <property type="nucleotide sequence ID" value="NZ_FOCZ01000005.1"/>
</dbReference>
<dbReference type="Pfam" id="PF08281">
    <property type="entry name" value="Sigma70_r4_2"/>
    <property type="match status" value="1"/>
</dbReference>
<dbReference type="PANTHER" id="PTHR43133">
    <property type="entry name" value="RNA POLYMERASE ECF-TYPE SIGMA FACTO"/>
    <property type="match status" value="1"/>
</dbReference>
<evidence type="ECO:0008006" key="9">
    <source>
        <dbReference type="Google" id="ProtNLM"/>
    </source>
</evidence>